<evidence type="ECO:0000256" key="2">
    <source>
        <dbReference type="SAM" id="MobiDB-lite"/>
    </source>
</evidence>
<evidence type="ECO:0000313" key="4">
    <source>
        <dbReference type="Proteomes" id="UP001501461"/>
    </source>
</evidence>
<evidence type="ECO:0000256" key="1">
    <source>
        <dbReference type="SAM" id="Coils"/>
    </source>
</evidence>
<accession>A0ABN2UZU4</accession>
<feature type="region of interest" description="Disordered" evidence="2">
    <location>
        <begin position="1"/>
        <end position="40"/>
    </location>
</feature>
<dbReference type="Proteomes" id="UP001501461">
    <property type="component" value="Unassembled WGS sequence"/>
</dbReference>
<evidence type="ECO:0000313" key="3">
    <source>
        <dbReference type="EMBL" id="GAA2046826.1"/>
    </source>
</evidence>
<reference evidence="3 4" key="1">
    <citation type="journal article" date="2019" name="Int. J. Syst. Evol. Microbiol.">
        <title>The Global Catalogue of Microorganisms (GCM) 10K type strain sequencing project: providing services to taxonomists for standard genome sequencing and annotation.</title>
        <authorList>
            <consortium name="The Broad Institute Genomics Platform"/>
            <consortium name="The Broad Institute Genome Sequencing Center for Infectious Disease"/>
            <person name="Wu L."/>
            <person name="Ma J."/>
        </authorList>
    </citation>
    <scope>NUCLEOTIDE SEQUENCE [LARGE SCALE GENOMIC DNA]</scope>
    <source>
        <strain evidence="3 4">JCM 13595</strain>
    </source>
</reference>
<comment type="caution">
    <text evidence="3">The sequence shown here is derived from an EMBL/GenBank/DDBJ whole genome shotgun (WGS) entry which is preliminary data.</text>
</comment>
<dbReference type="RefSeq" id="WP_343960224.1">
    <property type="nucleotide sequence ID" value="NZ_BAAAMN010000073.1"/>
</dbReference>
<keyword evidence="4" id="KW-1185">Reference proteome</keyword>
<name>A0ABN2UZU4_9MICC</name>
<organism evidence="3 4">
    <name type="scientific">Yaniella flava</name>
    <dbReference type="NCBI Taxonomy" id="287930"/>
    <lineage>
        <taxon>Bacteria</taxon>
        <taxon>Bacillati</taxon>
        <taxon>Actinomycetota</taxon>
        <taxon>Actinomycetes</taxon>
        <taxon>Micrococcales</taxon>
        <taxon>Micrococcaceae</taxon>
        <taxon>Yaniella</taxon>
    </lineage>
</organism>
<feature type="compositionally biased region" description="Polar residues" evidence="2">
    <location>
        <begin position="9"/>
        <end position="22"/>
    </location>
</feature>
<gene>
    <name evidence="3" type="ORF">GCM10009720_29760</name>
</gene>
<feature type="coiled-coil region" evidence="1">
    <location>
        <begin position="102"/>
        <end position="129"/>
    </location>
</feature>
<proteinExistence type="predicted"/>
<evidence type="ECO:0008006" key="5">
    <source>
        <dbReference type="Google" id="ProtNLM"/>
    </source>
</evidence>
<protein>
    <recommendedName>
        <fullName evidence="5">Transposase</fullName>
    </recommendedName>
</protein>
<keyword evidence="1" id="KW-0175">Coiled coil</keyword>
<sequence>MTLTTTTTDPSETMQQQPSVSSLPVAVEHQTPPRAGRAARRTFTNEYKWAVVAEYEAAPLGTKGAVLRLERLDDSHVNEWRAAIEAGTLGTMTKKKSGSRQRSAEQQRIAALEKQVAKLESESTRKDQVIADREAALEVLGKGVSFLEALSKKQTP</sequence>
<dbReference type="EMBL" id="BAAAMN010000073">
    <property type="protein sequence ID" value="GAA2046826.1"/>
    <property type="molecule type" value="Genomic_DNA"/>
</dbReference>